<keyword evidence="3" id="KW-1185">Reference proteome</keyword>
<feature type="domain" description="HTH cro/C1-type" evidence="1">
    <location>
        <begin position="12"/>
        <end position="66"/>
    </location>
</feature>
<sequence length="272" mass="29914">MIGASQSLGDFLREWRQRRHLSQLDLALDADISQRHLSFIESGRASPSRDMLLRLTERLAVPLRERNPILVAAGFAPIYLQRSLDEPALAVARQTVDLILKGHEPHPALAVDRHWTLVAANGAVELLLTAVRDPELLKPPVNVLRLSLHPSGLAPDIVNFGQWRHHLLDRLQQQIAASGDPVLRALRHELQDLPHPEAQVAGGSSPIGDKADFAVPLQLRTKVGVLSFLSTTTVFGSPVDITLSELAIESFFPADPPTAERLKCLMAMKASR</sequence>
<proteinExistence type="predicted"/>
<dbReference type="InterPro" id="IPR041413">
    <property type="entry name" value="MLTR_LBD"/>
</dbReference>
<dbReference type="PROSITE" id="PS50943">
    <property type="entry name" value="HTH_CROC1"/>
    <property type="match status" value="1"/>
</dbReference>
<gene>
    <name evidence="2" type="ORF">MKJ03_13320</name>
</gene>
<comment type="caution">
    <text evidence="2">The sequence shown here is derived from an EMBL/GenBank/DDBJ whole genome shotgun (WGS) entry which is preliminary data.</text>
</comment>
<dbReference type="Pfam" id="PF01381">
    <property type="entry name" value="HTH_3"/>
    <property type="match status" value="1"/>
</dbReference>
<dbReference type="Proteomes" id="UP001522662">
    <property type="component" value="Unassembled WGS sequence"/>
</dbReference>
<evidence type="ECO:0000313" key="3">
    <source>
        <dbReference type="Proteomes" id="UP001522662"/>
    </source>
</evidence>
<accession>A0ABT0D1S4</accession>
<dbReference type="PANTHER" id="PTHR35010:SF4">
    <property type="entry name" value="BLL5781 PROTEIN"/>
    <property type="match status" value="1"/>
</dbReference>
<evidence type="ECO:0000313" key="2">
    <source>
        <dbReference type="EMBL" id="MCJ8239311.1"/>
    </source>
</evidence>
<dbReference type="CDD" id="cd00093">
    <property type="entry name" value="HTH_XRE"/>
    <property type="match status" value="1"/>
</dbReference>
<dbReference type="PANTHER" id="PTHR35010">
    <property type="entry name" value="BLL4672 PROTEIN-RELATED"/>
    <property type="match status" value="1"/>
</dbReference>
<dbReference type="Pfam" id="PF17765">
    <property type="entry name" value="MLTR_LBD"/>
    <property type="match status" value="1"/>
</dbReference>
<evidence type="ECO:0000259" key="1">
    <source>
        <dbReference type="PROSITE" id="PS50943"/>
    </source>
</evidence>
<dbReference type="Gene3D" id="1.10.260.40">
    <property type="entry name" value="lambda repressor-like DNA-binding domains"/>
    <property type="match status" value="1"/>
</dbReference>
<dbReference type="SMART" id="SM00530">
    <property type="entry name" value="HTH_XRE"/>
    <property type="match status" value="1"/>
</dbReference>
<name>A0ABT0D1S4_9HYPH</name>
<dbReference type="InterPro" id="IPR001387">
    <property type="entry name" value="Cro/C1-type_HTH"/>
</dbReference>
<protein>
    <submittedName>
        <fullName evidence="2">Helix-turn-helix transcriptional regulator</fullName>
    </submittedName>
</protein>
<dbReference type="InterPro" id="IPR010982">
    <property type="entry name" value="Lambda_DNA-bd_dom_sf"/>
</dbReference>
<dbReference type="RefSeq" id="WP_245136963.1">
    <property type="nucleotide sequence ID" value="NZ_CP128477.1"/>
</dbReference>
<reference evidence="2 3" key="1">
    <citation type="submission" date="2022-03" db="EMBL/GenBank/DDBJ databases">
        <title>Rhizobium SSM4.3 sp. nov., isolated from Sediment (Gouqi Island).</title>
        <authorList>
            <person name="Chen G."/>
        </authorList>
    </citation>
    <scope>NUCLEOTIDE SEQUENCE [LARGE SCALE GENOMIC DNA]</scope>
    <source>
        <strain evidence="2 3">SSM4.3</strain>
    </source>
</reference>
<dbReference type="SUPFAM" id="SSF47413">
    <property type="entry name" value="lambda repressor-like DNA-binding domains"/>
    <property type="match status" value="1"/>
</dbReference>
<organism evidence="2 3">
    <name type="scientific">Peteryoungia algae</name>
    <dbReference type="NCBI Taxonomy" id="2919917"/>
    <lineage>
        <taxon>Bacteria</taxon>
        <taxon>Pseudomonadati</taxon>
        <taxon>Pseudomonadota</taxon>
        <taxon>Alphaproteobacteria</taxon>
        <taxon>Hyphomicrobiales</taxon>
        <taxon>Rhizobiaceae</taxon>
        <taxon>Peteryoungia</taxon>
    </lineage>
</organism>
<dbReference type="EMBL" id="JALAYX010000003">
    <property type="protein sequence ID" value="MCJ8239311.1"/>
    <property type="molecule type" value="Genomic_DNA"/>
</dbReference>
<dbReference type="Gene3D" id="3.30.450.180">
    <property type="match status" value="1"/>
</dbReference>